<reference evidence="8" key="1">
    <citation type="submission" date="2023-07" db="EMBL/GenBank/DDBJ databases">
        <authorList>
            <person name="Stuckert A."/>
        </authorList>
    </citation>
    <scope>NUCLEOTIDE SEQUENCE</scope>
</reference>
<protein>
    <recommendedName>
        <fullName evidence="7">ABC1 atypical kinase-like domain-containing protein</fullName>
    </recommendedName>
</protein>
<organism evidence="8 9">
    <name type="scientific">Ranitomeya imitator</name>
    <name type="common">mimic poison frog</name>
    <dbReference type="NCBI Taxonomy" id="111125"/>
    <lineage>
        <taxon>Eukaryota</taxon>
        <taxon>Metazoa</taxon>
        <taxon>Chordata</taxon>
        <taxon>Craniata</taxon>
        <taxon>Vertebrata</taxon>
        <taxon>Euteleostomi</taxon>
        <taxon>Amphibia</taxon>
        <taxon>Batrachia</taxon>
        <taxon>Anura</taxon>
        <taxon>Neobatrachia</taxon>
        <taxon>Hyloidea</taxon>
        <taxon>Dendrobatidae</taxon>
        <taxon>Dendrobatinae</taxon>
        <taxon>Ranitomeya</taxon>
    </lineage>
</organism>
<keyword evidence="4" id="KW-0547">Nucleotide-binding</keyword>
<dbReference type="InterPro" id="IPR051409">
    <property type="entry name" value="Atypical_kinase_ADCK"/>
</dbReference>
<comment type="pathway">
    <text evidence="1">Cofactor biosynthesis; ubiquinone biosynthesis.</text>
</comment>
<accession>A0ABN9LSZ1</accession>
<dbReference type="Gene3D" id="1.10.510.10">
    <property type="entry name" value="Transferase(Phosphotransferase) domain 1"/>
    <property type="match status" value="1"/>
</dbReference>
<dbReference type="CDD" id="cd13970">
    <property type="entry name" value="ABC1_ADCK3"/>
    <property type="match status" value="1"/>
</dbReference>
<dbReference type="SUPFAM" id="SSF56112">
    <property type="entry name" value="Protein kinase-like (PK-like)"/>
    <property type="match status" value="1"/>
</dbReference>
<evidence type="ECO:0000256" key="2">
    <source>
        <dbReference type="ARBA" id="ARBA00009670"/>
    </source>
</evidence>
<dbReference type="InterPro" id="IPR034646">
    <property type="entry name" value="ADCK3_dom"/>
</dbReference>
<dbReference type="EMBL" id="CAUEEQ010030888">
    <property type="protein sequence ID" value="CAJ0949929.1"/>
    <property type="molecule type" value="Genomic_DNA"/>
</dbReference>
<keyword evidence="5" id="KW-0067">ATP-binding</keyword>
<proteinExistence type="inferred from homology"/>
<dbReference type="Proteomes" id="UP001176940">
    <property type="component" value="Unassembled WGS sequence"/>
</dbReference>
<evidence type="ECO:0000256" key="3">
    <source>
        <dbReference type="ARBA" id="ARBA00022679"/>
    </source>
</evidence>
<keyword evidence="3" id="KW-0808">Transferase</keyword>
<evidence type="ECO:0000256" key="4">
    <source>
        <dbReference type="ARBA" id="ARBA00022741"/>
    </source>
</evidence>
<evidence type="ECO:0000313" key="8">
    <source>
        <dbReference type="EMBL" id="CAJ0949929.1"/>
    </source>
</evidence>
<keyword evidence="6" id="KW-0732">Signal</keyword>
<comment type="similarity">
    <text evidence="2">Belongs to the protein kinase superfamily. ADCK protein kinase family.</text>
</comment>
<evidence type="ECO:0000256" key="6">
    <source>
        <dbReference type="SAM" id="SignalP"/>
    </source>
</evidence>
<evidence type="ECO:0000313" key="9">
    <source>
        <dbReference type="Proteomes" id="UP001176940"/>
    </source>
</evidence>
<gene>
    <name evidence="8" type="ORF">RIMI_LOCUS12809549</name>
</gene>
<dbReference type="InterPro" id="IPR004147">
    <property type="entry name" value="ABC1_dom"/>
</dbReference>
<dbReference type="PANTHER" id="PTHR43851:SF4">
    <property type="entry name" value="ATYPICAL KINASE COQ8B, MITOCHONDRIAL"/>
    <property type="match status" value="1"/>
</dbReference>
<name>A0ABN9LSZ1_9NEOB</name>
<feature type="signal peptide" evidence="6">
    <location>
        <begin position="1"/>
        <end position="23"/>
    </location>
</feature>
<feature type="chain" id="PRO_5045118527" description="ABC1 atypical kinase-like domain-containing protein" evidence="6">
    <location>
        <begin position="24"/>
        <end position="471"/>
    </location>
</feature>
<evidence type="ECO:0000259" key="7">
    <source>
        <dbReference type="Pfam" id="PF03109"/>
    </source>
</evidence>
<evidence type="ECO:0000256" key="5">
    <source>
        <dbReference type="ARBA" id="ARBA00022840"/>
    </source>
</evidence>
<dbReference type="InterPro" id="IPR011009">
    <property type="entry name" value="Kinase-like_dom_sf"/>
</dbReference>
<feature type="domain" description="ABC1 atypical kinase-like" evidence="7">
    <location>
        <begin position="213"/>
        <end position="453"/>
    </location>
</feature>
<dbReference type="Pfam" id="PF03109">
    <property type="entry name" value="ABC1"/>
    <property type="match status" value="1"/>
</dbReference>
<keyword evidence="9" id="KW-1185">Reference proteome</keyword>
<sequence length="471" mass="53456">MILFALAAAAWHWLLQDIVPVYQIKGISKLVKLCLPKVQCFCDSLTSPPSERQFNALLMSVASLLANTPVLMYWYVLSMFADPNADVLTPVLMYWYVLSMFADPNADVLLSERARERKVPASRISRMANFGGLAVSLGIGALTEAAKQSLSREKKSGDLTVMEANSFMNEANAERIVDTLCKVRGAALKIGQMLSIQDNSFLSPQLQKIFERVRQSADFMPSWQMAKVLEEELGSGWREKLSYFEDKPFAAASIGQVHLARLLDGREVAMKIQYPGIAQSIKSDVENLLSILKMSVAIPDGLFPENSVQVLQKELAWECDYVREAKCAKTFRNLLSNDPFFRVPQVIDDLTTKRVLTMELVPGVPLDHCAEMDQETRNQISYSVLRLCLQEVFQFRFMQTDPNWSNFFYDSDQNKVNLLDFGASRWFDETFTDEYIEVVKAATEGDREKVLKKSRDLKFLTGYETKKLFLI</sequence>
<dbReference type="PANTHER" id="PTHR43851">
    <property type="match status" value="1"/>
</dbReference>
<evidence type="ECO:0000256" key="1">
    <source>
        <dbReference type="ARBA" id="ARBA00004749"/>
    </source>
</evidence>
<comment type="caution">
    <text evidence="8">The sequence shown here is derived from an EMBL/GenBank/DDBJ whole genome shotgun (WGS) entry which is preliminary data.</text>
</comment>